<dbReference type="InterPro" id="IPR035919">
    <property type="entry name" value="EAL_sf"/>
</dbReference>
<evidence type="ECO:0000259" key="1">
    <source>
        <dbReference type="PROSITE" id="PS50112"/>
    </source>
</evidence>
<dbReference type="CDD" id="cd01949">
    <property type="entry name" value="GGDEF"/>
    <property type="match status" value="1"/>
</dbReference>
<comment type="caution">
    <text evidence="4">The sequence shown here is derived from an EMBL/GenBank/DDBJ whole genome shotgun (WGS) entry which is preliminary data.</text>
</comment>
<dbReference type="InterPro" id="IPR043128">
    <property type="entry name" value="Rev_trsase/Diguanyl_cyclase"/>
</dbReference>
<protein>
    <submittedName>
        <fullName evidence="4">EAL domain-containing protein</fullName>
    </submittedName>
</protein>
<dbReference type="SUPFAM" id="SSF55785">
    <property type="entry name" value="PYP-like sensor domain (PAS domain)"/>
    <property type="match status" value="2"/>
</dbReference>
<dbReference type="InterPro" id="IPR029787">
    <property type="entry name" value="Nucleotide_cyclase"/>
</dbReference>
<dbReference type="InterPro" id="IPR000160">
    <property type="entry name" value="GGDEF_dom"/>
</dbReference>
<dbReference type="Pfam" id="PF00563">
    <property type="entry name" value="EAL"/>
    <property type="match status" value="1"/>
</dbReference>
<organism evidence="4 5">
    <name type="scientific">Ideonella alba</name>
    <dbReference type="NCBI Taxonomy" id="2824118"/>
    <lineage>
        <taxon>Bacteria</taxon>
        <taxon>Pseudomonadati</taxon>
        <taxon>Pseudomonadota</taxon>
        <taxon>Betaproteobacteria</taxon>
        <taxon>Burkholderiales</taxon>
        <taxon>Sphaerotilaceae</taxon>
        <taxon>Ideonella</taxon>
    </lineage>
</organism>
<dbReference type="EMBL" id="JAGQDD010000012">
    <property type="protein sequence ID" value="MBQ0931929.1"/>
    <property type="molecule type" value="Genomic_DNA"/>
</dbReference>
<keyword evidence="5" id="KW-1185">Reference proteome</keyword>
<evidence type="ECO:0000259" key="2">
    <source>
        <dbReference type="PROSITE" id="PS50883"/>
    </source>
</evidence>
<name>A0A940Y8D1_9BURK</name>
<dbReference type="InterPro" id="IPR001633">
    <property type="entry name" value="EAL_dom"/>
</dbReference>
<dbReference type="Pfam" id="PF00990">
    <property type="entry name" value="GGDEF"/>
    <property type="match status" value="1"/>
</dbReference>
<dbReference type="InterPro" id="IPR052155">
    <property type="entry name" value="Biofilm_reg_signaling"/>
</dbReference>
<evidence type="ECO:0000259" key="3">
    <source>
        <dbReference type="PROSITE" id="PS50887"/>
    </source>
</evidence>
<dbReference type="Proteomes" id="UP000676246">
    <property type="component" value="Unassembled WGS sequence"/>
</dbReference>
<dbReference type="PANTHER" id="PTHR44757:SF2">
    <property type="entry name" value="BIOFILM ARCHITECTURE MAINTENANCE PROTEIN MBAA"/>
    <property type="match status" value="1"/>
</dbReference>
<evidence type="ECO:0000313" key="4">
    <source>
        <dbReference type="EMBL" id="MBQ0931929.1"/>
    </source>
</evidence>
<dbReference type="Pfam" id="PF13188">
    <property type="entry name" value="PAS_8"/>
    <property type="match status" value="1"/>
</dbReference>
<dbReference type="PANTHER" id="PTHR44757">
    <property type="entry name" value="DIGUANYLATE CYCLASE DGCP"/>
    <property type="match status" value="1"/>
</dbReference>
<feature type="domain" description="GGDEF" evidence="3">
    <location>
        <begin position="324"/>
        <end position="457"/>
    </location>
</feature>
<dbReference type="InterPro" id="IPR035965">
    <property type="entry name" value="PAS-like_dom_sf"/>
</dbReference>
<dbReference type="NCBIfam" id="TIGR00229">
    <property type="entry name" value="sensory_box"/>
    <property type="match status" value="2"/>
</dbReference>
<dbReference type="CDD" id="cd01948">
    <property type="entry name" value="EAL"/>
    <property type="match status" value="1"/>
</dbReference>
<dbReference type="SMART" id="SM00052">
    <property type="entry name" value="EAL"/>
    <property type="match status" value="1"/>
</dbReference>
<dbReference type="AlphaFoldDB" id="A0A940Y8D1"/>
<dbReference type="InterPro" id="IPR000014">
    <property type="entry name" value="PAS"/>
</dbReference>
<dbReference type="NCBIfam" id="TIGR00254">
    <property type="entry name" value="GGDEF"/>
    <property type="match status" value="1"/>
</dbReference>
<dbReference type="SMART" id="SM00267">
    <property type="entry name" value="GGDEF"/>
    <property type="match status" value="1"/>
</dbReference>
<evidence type="ECO:0000313" key="5">
    <source>
        <dbReference type="Proteomes" id="UP000676246"/>
    </source>
</evidence>
<dbReference type="SUPFAM" id="SSF55073">
    <property type="entry name" value="Nucleotide cyclase"/>
    <property type="match status" value="1"/>
</dbReference>
<feature type="domain" description="EAL" evidence="2">
    <location>
        <begin position="466"/>
        <end position="715"/>
    </location>
</feature>
<gene>
    <name evidence="4" type="ORF">KAK03_15705</name>
</gene>
<dbReference type="Pfam" id="PF08447">
    <property type="entry name" value="PAS_3"/>
    <property type="match status" value="1"/>
</dbReference>
<dbReference type="PROSITE" id="PS50887">
    <property type="entry name" value="GGDEF"/>
    <property type="match status" value="1"/>
</dbReference>
<dbReference type="SMART" id="SM00091">
    <property type="entry name" value="PAS"/>
    <property type="match status" value="2"/>
</dbReference>
<proteinExistence type="predicted"/>
<reference evidence="4 5" key="1">
    <citation type="submission" date="2021-04" db="EMBL/GenBank/DDBJ databases">
        <title>The genome sequence of Ideonella sp. 3Y2.</title>
        <authorList>
            <person name="Liu Y."/>
        </authorList>
    </citation>
    <scope>NUCLEOTIDE SEQUENCE [LARGE SCALE GENOMIC DNA]</scope>
    <source>
        <strain evidence="4 5">3Y2</strain>
    </source>
</reference>
<dbReference type="PROSITE" id="PS50883">
    <property type="entry name" value="EAL"/>
    <property type="match status" value="1"/>
</dbReference>
<dbReference type="Gene3D" id="3.30.70.270">
    <property type="match status" value="1"/>
</dbReference>
<accession>A0A940Y8D1</accession>
<sequence>MSDQVPPTEPMPLPLSDEAVVLSRRLERERLARKSAEALLMNKSRELFDALQQARESEHRLQMALWASGEGIWEWSAQAERFEVHGLFIDGVEVAWPDVGGRAFIDLVHPDDRDSMTLAWRLHLAGAREDVDMAYRIQLAPGERWVRVRGRALERDDLGRPVRVAGTIKDITAQRESEQSLHLLATAFASTHDALLVVDDEGRVVEANKAFSQLSGYTPWQVRGELLSRFIGLPDTSSEGSGWRGEARLRAQPGEVPVAATVTFVAGHAGQSACRIVSMHDISERLKAETLLARQALQDSLTELPNRAAIQKHLEERLHQSSGDSFGLLFMDLDGFKSINDSFGHGAGDMVLQEVARRLTRALPEAFIGRWGGDEFVLVLAPGSGDFEVRQSAQVLLATMASPFGVGYAQDMMMSPSIGAVLHPHDGIDAQTLLRKADAAMYTAKEQGKNCLRMYEPQIEEGAMRRVRLQSLLRIDAERSGFSFVVQPKVDAQRQPQGAELLVRWSTRDFGVVSPAEFIPMAEQTGAIELLGRQALHSAARLAAELGRRGRAMPVAVNLSPKQLLNPSFERIALHACQRHGVLPSALELELTESALTESAVYPLLGRLRRHGFSLALDDFGTGYSSLSHLLKLPFQKVKIDRAFVAEALNNNKALVVIRGTLDICRGLGLRTVAEGVETDEQFELLRSLGVDEFQGYLFDRPMPQDDWLAQLFTC</sequence>
<dbReference type="InterPro" id="IPR013655">
    <property type="entry name" value="PAS_fold_3"/>
</dbReference>
<dbReference type="CDD" id="cd00130">
    <property type="entry name" value="PAS"/>
    <property type="match status" value="2"/>
</dbReference>
<dbReference type="RefSeq" id="WP_210855062.1">
    <property type="nucleotide sequence ID" value="NZ_JAGQDD010000012.1"/>
</dbReference>
<dbReference type="SUPFAM" id="SSF141868">
    <property type="entry name" value="EAL domain-like"/>
    <property type="match status" value="1"/>
</dbReference>
<dbReference type="Gene3D" id="3.20.20.450">
    <property type="entry name" value="EAL domain"/>
    <property type="match status" value="1"/>
</dbReference>
<dbReference type="Gene3D" id="3.30.450.20">
    <property type="entry name" value="PAS domain"/>
    <property type="match status" value="2"/>
</dbReference>
<dbReference type="PROSITE" id="PS50112">
    <property type="entry name" value="PAS"/>
    <property type="match status" value="1"/>
</dbReference>
<feature type="domain" description="PAS" evidence="1">
    <location>
        <begin position="180"/>
        <end position="225"/>
    </location>
</feature>